<evidence type="ECO:0000313" key="4">
    <source>
        <dbReference type="Proteomes" id="UP001501444"/>
    </source>
</evidence>
<dbReference type="GO" id="GO:0016787">
    <property type="term" value="F:hydrolase activity"/>
    <property type="evidence" value="ECO:0007669"/>
    <property type="project" value="UniProtKB-KW"/>
</dbReference>
<evidence type="ECO:0000256" key="1">
    <source>
        <dbReference type="ARBA" id="ARBA00022723"/>
    </source>
</evidence>
<evidence type="ECO:0000259" key="2">
    <source>
        <dbReference type="Pfam" id="PF01557"/>
    </source>
</evidence>
<dbReference type="Proteomes" id="UP001501444">
    <property type="component" value="Unassembled WGS sequence"/>
</dbReference>
<gene>
    <name evidence="3" type="ORF">GCM10010170_113140</name>
</gene>
<reference evidence="4" key="1">
    <citation type="journal article" date="2019" name="Int. J. Syst. Evol. Microbiol.">
        <title>The Global Catalogue of Microorganisms (GCM) 10K type strain sequencing project: providing services to taxonomists for standard genome sequencing and annotation.</title>
        <authorList>
            <consortium name="The Broad Institute Genomics Platform"/>
            <consortium name="The Broad Institute Genome Sequencing Center for Infectious Disease"/>
            <person name="Wu L."/>
            <person name="Ma J."/>
        </authorList>
    </citation>
    <scope>NUCLEOTIDE SEQUENCE [LARGE SCALE GENOMIC DNA]</scope>
    <source>
        <strain evidence="4">JCM 3272</strain>
    </source>
</reference>
<dbReference type="PANTHER" id="PTHR11820">
    <property type="entry name" value="ACYLPYRUVASE"/>
    <property type="match status" value="1"/>
</dbReference>
<dbReference type="EMBL" id="BAAARV010000147">
    <property type="protein sequence ID" value="GAA2396899.1"/>
    <property type="molecule type" value="Genomic_DNA"/>
</dbReference>
<dbReference type="SUPFAM" id="SSF56529">
    <property type="entry name" value="FAH"/>
    <property type="match status" value="1"/>
</dbReference>
<dbReference type="Pfam" id="PF01557">
    <property type="entry name" value="FAA_hydrolase"/>
    <property type="match status" value="1"/>
</dbReference>
<dbReference type="PANTHER" id="PTHR11820:SF112">
    <property type="entry name" value="FUMARYLACETOACETATE HYDROLASE FAMILY PROTEIN (AFU_ORTHOLOGUE AFUA_1G02370)-RELATED"/>
    <property type="match status" value="1"/>
</dbReference>
<evidence type="ECO:0000313" key="3">
    <source>
        <dbReference type="EMBL" id="GAA2396899.1"/>
    </source>
</evidence>
<keyword evidence="4" id="KW-1185">Reference proteome</keyword>
<feature type="domain" description="Fumarylacetoacetase-like C-terminal" evidence="2">
    <location>
        <begin position="70"/>
        <end position="272"/>
    </location>
</feature>
<accession>A0ABP5VDZ6</accession>
<proteinExistence type="predicted"/>
<dbReference type="InterPro" id="IPR036663">
    <property type="entry name" value="Fumarylacetoacetase_C_sf"/>
</dbReference>
<dbReference type="Gene3D" id="3.90.850.10">
    <property type="entry name" value="Fumarylacetoacetase-like, C-terminal domain"/>
    <property type="match status" value="1"/>
</dbReference>
<organism evidence="3 4">
    <name type="scientific">Dactylosporangium salmoneum</name>
    <dbReference type="NCBI Taxonomy" id="53361"/>
    <lineage>
        <taxon>Bacteria</taxon>
        <taxon>Bacillati</taxon>
        <taxon>Actinomycetota</taxon>
        <taxon>Actinomycetes</taxon>
        <taxon>Micromonosporales</taxon>
        <taxon>Micromonosporaceae</taxon>
        <taxon>Dactylosporangium</taxon>
    </lineage>
</organism>
<dbReference type="InterPro" id="IPR011234">
    <property type="entry name" value="Fumarylacetoacetase-like_C"/>
</dbReference>
<keyword evidence="3" id="KW-0378">Hydrolase</keyword>
<protein>
    <submittedName>
        <fullName evidence="3">Fumarylacetoacetate hydrolase family protein</fullName>
    </submittedName>
</protein>
<sequence>MAHVQVVSTVFGVGCVENDEIAILDTPFPHAGAVIEATGSLDVLTRCSVRERVALQGATLLAPLGSPRAVWGVGLNYQSKAAHTGRGLPSEPILYLGAPSAVLAPDAEVAVPSGRTVEMDYEGEVAIIIGRRLYRADPEQVWPSIAGITAANDMTARDVMRATATPTLAKSFPGFNPLGASVCTVDEFADRDCIPVRTWLNDELRQDDTSAGMIFSVPDLLARISWFAALEPGDVVLTGTPAGTGQDRGSYLTPGDRIRIEVGPVLPLVTTVAAPSRDHPSAG</sequence>
<name>A0ABP5VDZ6_9ACTN</name>
<comment type="caution">
    <text evidence="3">The sequence shown here is derived from an EMBL/GenBank/DDBJ whole genome shotgun (WGS) entry which is preliminary data.</text>
</comment>
<keyword evidence="1" id="KW-0479">Metal-binding</keyword>